<organism evidence="1 2">
    <name type="scientific">Puccinia sorghi</name>
    <dbReference type="NCBI Taxonomy" id="27349"/>
    <lineage>
        <taxon>Eukaryota</taxon>
        <taxon>Fungi</taxon>
        <taxon>Dikarya</taxon>
        <taxon>Basidiomycota</taxon>
        <taxon>Pucciniomycotina</taxon>
        <taxon>Pucciniomycetes</taxon>
        <taxon>Pucciniales</taxon>
        <taxon>Pucciniaceae</taxon>
        <taxon>Puccinia</taxon>
    </lineage>
</organism>
<evidence type="ECO:0000313" key="1">
    <source>
        <dbReference type="EMBL" id="KNZ53960.1"/>
    </source>
</evidence>
<keyword evidence="2" id="KW-1185">Reference proteome</keyword>
<dbReference type="VEuPathDB" id="FungiDB:VP01_308g1"/>
<dbReference type="EMBL" id="LAVV01008046">
    <property type="protein sequence ID" value="KNZ53960.1"/>
    <property type="molecule type" value="Genomic_DNA"/>
</dbReference>
<sequence length="138" mass="15813">MVSSFTIEFHLCGNPLYYKLQDCCPQIPRREAGCGTILTTLLNPDLLSFNGKNPDLVPKITMATWKKSSNPKFLKKNKTSHMEIAKWSKSGTFQPQFKWTYHFLASTQHNKTLKNAILIAVCNLPFSFVDQKLLKEFL</sequence>
<protein>
    <submittedName>
        <fullName evidence="1">Uncharacterized protein</fullName>
    </submittedName>
</protein>
<evidence type="ECO:0000313" key="2">
    <source>
        <dbReference type="Proteomes" id="UP000037035"/>
    </source>
</evidence>
<comment type="caution">
    <text evidence="1">The sequence shown here is derived from an EMBL/GenBank/DDBJ whole genome shotgun (WGS) entry which is preliminary data.</text>
</comment>
<dbReference type="Proteomes" id="UP000037035">
    <property type="component" value="Unassembled WGS sequence"/>
</dbReference>
<name>A0A0L6V1F0_9BASI</name>
<accession>A0A0L6V1F0</accession>
<dbReference type="AlphaFoldDB" id="A0A0L6V1F0"/>
<reference evidence="1 2" key="1">
    <citation type="submission" date="2015-08" db="EMBL/GenBank/DDBJ databases">
        <title>Next Generation Sequencing and Analysis of the Genome of Puccinia sorghi L Schw, the Causal Agent of Maize Common Rust.</title>
        <authorList>
            <person name="Rochi L."/>
            <person name="Burguener G."/>
            <person name="Darino M."/>
            <person name="Turjanski A."/>
            <person name="Kreff E."/>
            <person name="Dieguez M.J."/>
            <person name="Sacco F."/>
        </authorList>
    </citation>
    <scope>NUCLEOTIDE SEQUENCE [LARGE SCALE GENOMIC DNA]</scope>
    <source>
        <strain evidence="1 2">RO10H11247</strain>
    </source>
</reference>
<gene>
    <name evidence="1" type="ORF">VP01_308g1</name>
</gene>
<proteinExistence type="predicted"/>